<evidence type="ECO:0000313" key="3">
    <source>
        <dbReference type="Proteomes" id="UP001164748"/>
    </source>
</evidence>
<protein>
    <recommendedName>
        <fullName evidence="4">Dienelactone hydrolase domain-containing protein</fullName>
    </recommendedName>
</protein>
<evidence type="ECO:0008006" key="4">
    <source>
        <dbReference type="Google" id="ProtNLM"/>
    </source>
</evidence>
<dbReference type="EMBL" id="CP114588">
    <property type="protein sequence ID" value="WBA07666.1"/>
    <property type="molecule type" value="Genomic_DNA"/>
</dbReference>
<feature type="signal peptide" evidence="1">
    <location>
        <begin position="1"/>
        <end position="21"/>
    </location>
</feature>
<feature type="chain" id="PRO_5041467920" description="Dienelactone hydrolase domain-containing protein" evidence="1">
    <location>
        <begin position="22"/>
        <end position="152"/>
    </location>
</feature>
<name>A0AA47KIQ2_9GAMM</name>
<keyword evidence="1" id="KW-0732">Signal</keyword>
<reference evidence="2" key="1">
    <citation type="submission" date="2022-09" db="EMBL/GenBank/DDBJ databases">
        <authorList>
            <person name="Li Z.-J."/>
        </authorList>
    </citation>
    <scope>NUCLEOTIDE SEQUENCE</scope>
    <source>
        <strain evidence="2">TGB11</strain>
    </source>
</reference>
<dbReference type="RefSeq" id="WP_269578293.1">
    <property type="nucleotide sequence ID" value="NZ_CP114588.1"/>
</dbReference>
<accession>A0AA47KIQ2</accession>
<evidence type="ECO:0000256" key="1">
    <source>
        <dbReference type="SAM" id="SignalP"/>
    </source>
</evidence>
<dbReference type="AlphaFoldDB" id="A0AA47KIQ2"/>
<evidence type="ECO:0000313" key="2">
    <source>
        <dbReference type="EMBL" id="WBA07666.1"/>
    </source>
</evidence>
<gene>
    <name evidence="2" type="ORF">N8M53_07260</name>
</gene>
<sequence length="152" mass="16512">MNIKRWLTAMVGLALSFNVSAKEFATSGLASQTVFNPERESTIEVDIWYPTTLDSTHFEFGKNKVFVGTKTNRNAPVASGKHPVVLLAHGGMRSALPRGVGGVRFGQSGIYGGGAAASWVFCRECYVGTKRIVVAAERSINQFDASHRYRAV</sequence>
<dbReference type="Proteomes" id="UP001164748">
    <property type="component" value="Chromosome"/>
</dbReference>
<organism evidence="2 3">
    <name type="scientific">Salinivibrio kushneri</name>
    <dbReference type="NCBI Taxonomy" id="1908198"/>
    <lineage>
        <taxon>Bacteria</taxon>
        <taxon>Pseudomonadati</taxon>
        <taxon>Pseudomonadota</taxon>
        <taxon>Gammaproteobacteria</taxon>
        <taxon>Vibrionales</taxon>
        <taxon>Vibrionaceae</taxon>
        <taxon>Salinivibrio</taxon>
    </lineage>
</organism>
<proteinExistence type="predicted"/>